<evidence type="ECO:0000313" key="9">
    <source>
        <dbReference type="Proteomes" id="UP000280960"/>
    </source>
</evidence>
<dbReference type="Pfam" id="PF06506">
    <property type="entry name" value="PrpR_N"/>
    <property type="match status" value="1"/>
</dbReference>
<dbReference type="AlphaFoldDB" id="A0A3G2R2E4"/>
<reference evidence="8 9" key="1">
    <citation type="submission" date="2018-10" db="EMBL/GenBank/DDBJ databases">
        <authorList>
            <person name="Zhang X."/>
        </authorList>
    </citation>
    <scope>NUCLEOTIDE SEQUENCE [LARGE SCALE GENOMIC DNA]</scope>
    <source>
        <strain evidence="8 9">SK-G1</strain>
    </source>
</reference>
<dbReference type="Pfam" id="PF02954">
    <property type="entry name" value="HTH_8"/>
    <property type="match status" value="1"/>
</dbReference>
<feature type="domain" description="Sigma-54 factor interaction" evidence="6">
    <location>
        <begin position="322"/>
        <end position="547"/>
    </location>
</feature>
<dbReference type="PROSITE" id="PS00676">
    <property type="entry name" value="SIGMA54_INTERACT_2"/>
    <property type="match status" value="1"/>
</dbReference>
<dbReference type="CDD" id="cd00130">
    <property type="entry name" value="PAS"/>
    <property type="match status" value="1"/>
</dbReference>
<evidence type="ECO:0000313" key="8">
    <source>
        <dbReference type="EMBL" id="AYO29664.1"/>
    </source>
</evidence>
<dbReference type="SMART" id="SM00091">
    <property type="entry name" value="PAS"/>
    <property type="match status" value="1"/>
</dbReference>
<dbReference type="Proteomes" id="UP000280960">
    <property type="component" value="Chromosome"/>
</dbReference>
<dbReference type="CDD" id="cd00009">
    <property type="entry name" value="AAA"/>
    <property type="match status" value="1"/>
</dbReference>
<keyword evidence="5" id="KW-0804">Transcription</keyword>
<proteinExistence type="predicted"/>
<dbReference type="SUPFAM" id="SSF55785">
    <property type="entry name" value="PYP-like sensor domain (PAS domain)"/>
    <property type="match status" value="1"/>
</dbReference>
<dbReference type="PROSITE" id="PS50112">
    <property type="entry name" value="PAS"/>
    <property type="match status" value="1"/>
</dbReference>
<dbReference type="RefSeq" id="WP_122014050.1">
    <property type="nucleotide sequence ID" value="NZ_CP033169.1"/>
</dbReference>
<dbReference type="SMART" id="SM00382">
    <property type="entry name" value="AAA"/>
    <property type="match status" value="1"/>
</dbReference>
<dbReference type="Gene3D" id="1.10.8.60">
    <property type="match status" value="1"/>
</dbReference>
<sequence length="625" mass="70974">MSEKNKILFIAPYKKMADMVVEVAKQFNIDVKVETALMEEAVKLAKKAEKYGVEIIISRGATSAAIKKECSLPIVEIYENNLEILRAIQEALKYGKNLALIWYNEIPYKEDFLYTLLQVDVRFYKYETRDEIENLVNMAIKEKADVIIGGAYTVHFAEKLGKKGVIIGCDRESILWTLRQAQSIVNIKKEEEIKRKRIETIIQNVHDGIIAVDQKGVITTFNPMAEAIMKLKASDVIGKHAKDVIPNTKLYEVFEGEDQFDQLQDVGSAIISTNRVKMKIKDEIVGAVATFQDVTKIQQLEQKIRQKLYSKGHVAHYKFDDIVGKSPALMSAKNIAKKFAQTDETILILGESGTGKEMFAQSIHNESLRRNCPFVAVNCAELSESLFESELFGYEEGAFTGAKRGGKEGLFLLAHEGTIFLDEISELPLPLQTAILRVIQEKTIRPVGSDKMIPVDVRIIAASNKNLKKMVEEGRFRQDLFYRLNVLTIRIPSLKERKSDIPELIKSISMEYNHNLHFTDETLDMLINYDWPGNVRELLNIMKRLMVLYGNSTIKRENLLDAMPEVFGFYNDNQANSSLALEGTLAEIIRNSIEKALKITKGNQSQAAKMLGVSRTFLWRKLRQM</sequence>
<feature type="domain" description="PAS" evidence="7">
    <location>
        <begin position="194"/>
        <end position="259"/>
    </location>
</feature>
<evidence type="ECO:0000256" key="5">
    <source>
        <dbReference type="ARBA" id="ARBA00023163"/>
    </source>
</evidence>
<keyword evidence="9" id="KW-1185">Reference proteome</keyword>
<dbReference type="Gene3D" id="3.40.50.2300">
    <property type="match status" value="1"/>
</dbReference>
<keyword evidence="1" id="KW-0547">Nucleotide-binding</keyword>
<dbReference type="InterPro" id="IPR013767">
    <property type="entry name" value="PAS_fold"/>
</dbReference>
<dbReference type="InterPro" id="IPR035965">
    <property type="entry name" value="PAS-like_dom_sf"/>
</dbReference>
<dbReference type="Gene3D" id="1.10.10.60">
    <property type="entry name" value="Homeodomain-like"/>
    <property type="match status" value="1"/>
</dbReference>
<dbReference type="PRINTS" id="PR01590">
    <property type="entry name" value="HTHFIS"/>
</dbReference>
<organism evidence="8 9">
    <name type="scientific">Biomaibacter acetigenes</name>
    <dbReference type="NCBI Taxonomy" id="2316383"/>
    <lineage>
        <taxon>Bacteria</taxon>
        <taxon>Bacillati</taxon>
        <taxon>Bacillota</taxon>
        <taxon>Clostridia</taxon>
        <taxon>Thermosediminibacterales</taxon>
        <taxon>Tepidanaerobacteraceae</taxon>
        <taxon>Biomaibacter</taxon>
    </lineage>
</organism>
<dbReference type="Gene3D" id="3.40.50.300">
    <property type="entry name" value="P-loop containing nucleotide triphosphate hydrolases"/>
    <property type="match status" value="1"/>
</dbReference>
<dbReference type="PANTHER" id="PTHR32071">
    <property type="entry name" value="TRANSCRIPTIONAL REGULATORY PROTEIN"/>
    <property type="match status" value="1"/>
</dbReference>
<evidence type="ECO:0000256" key="2">
    <source>
        <dbReference type="ARBA" id="ARBA00022840"/>
    </source>
</evidence>
<dbReference type="SUPFAM" id="SSF46689">
    <property type="entry name" value="Homeodomain-like"/>
    <property type="match status" value="1"/>
</dbReference>
<dbReference type="Pfam" id="PF00989">
    <property type="entry name" value="PAS"/>
    <property type="match status" value="1"/>
</dbReference>
<evidence type="ECO:0000256" key="4">
    <source>
        <dbReference type="ARBA" id="ARBA00023125"/>
    </source>
</evidence>
<keyword evidence="2" id="KW-0067">ATP-binding</keyword>
<keyword evidence="4" id="KW-0238">DNA-binding</keyword>
<dbReference type="InterPro" id="IPR000014">
    <property type="entry name" value="PAS"/>
</dbReference>
<dbReference type="EMBL" id="CP033169">
    <property type="protein sequence ID" value="AYO29664.1"/>
    <property type="molecule type" value="Genomic_DNA"/>
</dbReference>
<dbReference type="GO" id="GO:0043565">
    <property type="term" value="F:sequence-specific DNA binding"/>
    <property type="evidence" value="ECO:0007669"/>
    <property type="project" value="InterPro"/>
</dbReference>
<dbReference type="FunFam" id="3.40.50.300:FF:000006">
    <property type="entry name" value="DNA-binding transcriptional regulator NtrC"/>
    <property type="match status" value="1"/>
</dbReference>
<dbReference type="Pfam" id="PF00158">
    <property type="entry name" value="Sigma54_activat"/>
    <property type="match status" value="1"/>
</dbReference>
<dbReference type="Pfam" id="PF25601">
    <property type="entry name" value="AAA_lid_14"/>
    <property type="match status" value="1"/>
</dbReference>
<protein>
    <submittedName>
        <fullName evidence="8">Sigma-54-dependent Fis family transcriptional regulator</fullName>
    </submittedName>
</protein>
<dbReference type="InterPro" id="IPR010524">
    <property type="entry name" value="Sig_transdc_resp-reg_PrpR_N"/>
</dbReference>
<dbReference type="InterPro" id="IPR003593">
    <property type="entry name" value="AAA+_ATPase"/>
</dbReference>
<evidence type="ECO:0000259" key="6">
    <source>
        <dbReference type="PROSITE" id="PS50045"/>
    </source>
</evidence>
<evidence type="ECO:0000256" key="3">
    <source>
        <dbReference type="ARBA" id="ARBA00023015"/>
    </source>
</evidence>
<name>A0A3G2R2E4_9FIRM</name>
<dbReference type="InterPro" id="IPR009057">
    <property type="entry name" value="Homeodomain-like_sf"/>
</dbReference>
<accession>A0A3G2R2E4</accession>
<dbReference type="SUPFAM" id="SSF159800">
    <property type="entry name" value="PrpR receptor domain-like"/>
    <property type="match status" value="1"/>
</dbReference>
<dbReference type="KEGG" id="bacg:D2962_02750"/>
<evidence type="ECO:0000256" key="1">
    <source>
        <dbReference type="ARBA" id="ARBA00022741"/>
    </source>
</evidence>
<dbReference type="Gene3D" id="3.40.50.10660">
    <property type="entry name" value="PrpR receptor domain-like"/>
    <property type="match status" value="1"/>
</dbReference>
<evidence type="ECO:0000259" key="7">
    <source>
        <dbReference type="PROSITE" id="PS50112"/>
    </source>
</evidence>
<dbReference type="SUPFAM" id="SSF52540">
    <property type="entry name" value="P-loop containing nucleoside triphosphate hydrolases"/>
    <property type="match status" value="1"/>
</dbReference>
<gene>
    <name evidence="8" type="ORF">D2962_02750</name>
</gene>
<dbReference type="Gene3D" id="3.30.450.20">
    <property type="entry name" value="PAS domain"/>
    <property type="match status" value="1"/>
</dbReference>
<dbReference type="InterPro" id="IPR002078">
    <property type="entry name" value="Sigma_54_int"/>
</dbReference>
<keyword evidence="3" id="KW-0805">Transcription regulation</keyword>
<dbReference type="GO" id="GO:0005524">
    <property type="term" value="F:ATP binding"/>
    <property type="evidence" value="ECO:0007669"/>
    <property type="project" value="UniProtKB-KW"/>
</dbReference>
<dbReference type="InterPro" id="IPR058031">
    <property type="entry name" value="AAA_lid_NorR"/>
</dbReference>
<dbReference type="InterPro" id="IPR025662">
    <property type="entry name" value="Sigma_54_int_dom_ATP-bd_1"/>
</dbReference>
<dbReference type="PROSITE" id="PS50045">
    <property type="entry name" value="SIGMA54_INTERACT_4"/>
    <property type="match status" value="1"/>
</dbReference>
<dbReference type="PANTHER" id="PTHR32071:SF57">
    <property type="entry name" value="C4-DICARBOXYLATE TRANSPORT TRANSCRIPTIONAL REGULATORY PROTEIN DCTD"/>
    <property type="match status" value="1"/>
</dbReference>
<dbReference type="InterPro" id="IPR025943">
    <property type="entry name" value="Sigma_54_int_dom_ATP-bd_2"/>
</dbReference>
<dbReference type="GO" id="GO:0000156">
    <property type="term" value="F:phosphorelay response regulator activity"/>
    <property type="evidence" value="ECO:0007669"/>
    <property type="project" value="InterPro"/>
</dbReference>
<dbReference type="InterPro" id="IPR002197">
    <property type="entry name" value="HTH_Fis"/>
</dbReference>
<dbReference type="GO" id="GO:0006355">
    <property type="term" value="P:regulation of DNA-templated transcription"/>
    <property type="evidence" value="ECO:0007669"/>
    <property type="project" value="InterPro"/>
</dbReference>
<dbReference type="InterPro" id="IPR027417">
    <property type="entry name" value="P-loop_NTPase"/>
</dbReference>
<dbReference type="PROSITE" id="PS00675">
    <property type="entry name" value="SIGMA54_INTERACT_1"/>
    <property type="match status" value="1"/>
</dbReference>
<dbReference type="NCBIfam" id="TIGR00229">
    <property type="entry name" value="sensory_box"/>
    <property type="match status" value="1"/>
</dbReference>
<dbReference type="InterPro" id="IPR025944">
    <property type="entry name" value="Sigma_54_int_dom_CS"/>
</dbReference>
<dbReference type="PROSITE" id="PS00688">
    <property type="entry name" value="SIGMA54_INTERACT_3"/>
    <property type="match status" value="1"/>
</dbReference>